<dbReference type="GO" id="GO:0005634">
    <property type="term" value="C:nucleus"/>
    <property type="evidence" value="ECO:0007669"/>
    <property type="project" value="UniProtKB-SubCell"/>
</dbReference>
<dbReference type="InterPro" id="IPR009057">
    <property type="entry name" value="Homeodomain-like_sf"/>
</dbReference>
<evidence type="ECO:0000256" key="1">
    <source>
        <dbReference type="ARBA" id="ARBA00004123"/>
    </source>
</evidence>
<keyword evidence="5" id="KW-1185">Reference proteome</keyword>
<feature type="domain" description="HTH CENPB-type" evidence="3">
    <location>
        <begin position="58"/>
        <end position="129"/>
    </location>
</feature>
<dbReference type="PANTHER" id="PTHR19303:SF17">
    <property type="entry name" value="TIGGER TRANSPOSABLE ELEMENT-DERIVED PROTEIN 7"/>
    <property type="match status" value="1"/>
</dbReference>
<dbReference type="InterPro" id="IPR006600">
    <property type="entry name" value="HTH_CenpB_DNA-bd_dom"/>
</dbReference>
<dbReference type="SMART" id="SM00674">
    <property type="entry name" value="CENPB"/>
    <property type="match status" value="1"/>
</dbReference>
<dbReference type="PROSITE" id="PS51253">
    <property type="entry name" value="HTH_CENPB"/>
    <property type="match status" value="1"/>
</dbReference>
<sequence>MGPKRKHTQLTVAQKLELLQKLESGWSVCLISEAYGSLQSFALKYSPDSSTSKMTVEDHKLMRVEQDQRLEDAVFKWYSQQHSSGVAVHGVEMQMAAEKLATHLGIPNFNASDGWLWRVRRRHGIVNRKVCGEAASTPTDEIKHFRKMLTELIARGLLLSQVYNADETGLFWRSLPENTQAMAKEYSTHGRKLDKAQFSVIGQSTLQNLWKYDIKAAIFNWAAAWKDVKVLTLAKGWRKFDEGDPGFQLMTEEIAASCAASDENDDENEKEDITLFAPML</sequence>
<dbReference type="AlphaFoldDB" id="A0A8J5KBQ2"/>
<feature type="non-terminal residue" evidence="4">
    <location>
        <position position="280"/>
    </location>
</feature>
<dbReference type="GO" id="GO:0003677">
    <property type="term" value="F:DNA binding"/>
    <property type="evidence" value="ECO:0007669"/>
    <property type="project" value="UniProtKB-KW"/>
</dbReference>
<name>A0A8J5KBQ2_HOMAM</name>
<dbReference type="Pfam" id="PF03221">
    <property type="entry name" value="HTH_Tnp_Tc5"/>
    <property type="match status" value="1"/>
</dbReference>
<comment type="caution">
    <text evidence="4">The sequence shown here is derived from an EMBL/GenBank/DDBJ whole genome shotgun (WGS) entry which is preliminary data.</text>
</comment>
<reference evidence="4" key="1">
    <citation type="journal article" date="2021" name="Sci. Adv.">
        <title>The American lobster genome reveals insights on longevity, neural, and immune adaptations.</title>
        <authorList>
            <person name="Polinski J.M."/>
            <person name="Zimin A.V."/>
            <person name="Clark K.F."/>
            <person name="Kohn A.B."/>
            <person name="Sadowski N."/>
            <person name="Timp W."/>
            <person name="Ptitsyn A."/>
            <person name="Khanna P."/>
            <person name="Romanova D.Y."/>
            <person name="Williams P."/>
            <person name="Greenwood S.J."/>
            <person name="Moroz L.L."/>
            <person name="Walt D.R."/>
            <person name="Bodnar A.G."/>
        </authorList>
    </citation>
    <scope>NUCLEOTIDE SEQUENCE</scope>
    <source>
        <strain evidence="4">GMGI-L3</strain>
    </source>
</reference>
<organism evidence="4 5">
    <name type="scientific">Homarus americanus</name>
    <name type="common">American lobster</name>
    <dbReference type="NCBI Taxonomy" id="6706"/>
    <lineage>
        <taxon>Eukaryota</taxon>
        <taxon>Metazoa</taxon>
        <taxon>Ecdysozoa</taxon>
        <taxon>Arthropoda</taxon>
        <taxon>Crustacea</taxon>
        <taxon>Multicrustacea</taxon>
        <taxon>Malacostraca</taxon>
        <taxon>Eumalacostraca</taxon>
        <taxon>Eucarida</taxon>
        <taxon>Decapoda</taxon>
        <taxon>Pleocyemata</taxon>
        <taxon>Astacidea</taxon>
        <taxon>Nephropoidea</taxon>
        <taxon>Nephropidae</taxon>
        <taxon>Homarus</taxon>
    </lineage>
</organism>
<dbReference type="Proteomes" id="UP000747542">
    <property type="component" value="Unassembled WGS sequence"/>
</dbReference>
<protein>
    <submittedName>
        <fullName evidence="4">Tigger transposable element-derived protein 7-like 18</fullName>
    </submittedName>
</protein>
<dbReference type="SUPFAM" id="SSF46689">
    <property type="entry name" value="Homeodomain-like"/>
    <property type="match status" value="1"/>
</dbReference>
<dbReference type="EMBL" id="JAHLQT010012455">
    <property type="protein sequence ID" value="KAG7171282.1"/>
    <property type="molecule type" value="Genomic_DNA"/>
</dbReference>
<evidence type="ECO:0000259" key="3">
    <source>
        <dbReference type="PROSITE" id="PS51253"/>
    </source>
</evidence>
<evidence type="ECO:0000256" key="2">
    <source>
        <dbReference type="ARBA" id="ARBA00023125"/>
    </source>
</evidence>
<evidence type="ECO:0000313" key="5">
    <source>
        <dbReference type="Proteomes" id="UP000747542"/>
    </source>
</evidence>
<comment type="subcellular location">
    <subcellularLocation>
        <location evidence="1">Nucleus</location>
    </subcellularLocation>
</comment>
<evidence type="ECO:0000313" key="4">
    <source>
        <dbReference type="EMBL" id="KAG7171282.1"/>
    </source>
</evidence>
<dbReference type="Gene3D" id="1.10.10.60">
    <property type="entry name" value="Homeodomain-like"/>
    <property type="match status" value="1"/>
</dbReference>
<dbReference type="PANTHER" id="PTHR19303">
    <property type="entry name" value="TRANSPOSON"/>
    <property type="match status" value="1"/>
</dbReference>
<gene>
    <name evidence="4" type="primary">TIGD7-L18</name>
    <name evidence="4" type="ORF">Hamer_G013734</name>
</gene>
<accession>A0A8J5KBQ2</accession>
<keyword evidence="2" id="KW-0238">DNA-binding</keyword>
<dbReference type="InterPro" id="IPR050863">
    <property type="entry name" value="CenT-Element_Derived"/>
</dbReference>
<proteinExistence type="predicted"/>